<dbReference type="InterPro" id="IPR015421">
    <property type="entry name" value="PyrdxlP-dep_Trfase_major"/>
</dbReference>
<dbReference type="HAMAP" id="MF_01513">
    <property type="entry name" value="Phe_aminotrans_2"/>
    <property type="match status" value="1"/>
</dbReference>
<gene>
    <name evidence="6" type="primary">pat</name>
    <name evidence="8" type="ORF">FM125_05770</name>
</gene>
<keyword evidence="3 6" id="KW-0032">Aminotransferase</keyword>
<dbReference type="PANTHER" id="PTHR43643:SF3">
    <property type="entry name" value="HISTIDINOL-PHOSPHATE AMINOTRANSFERASE"/>
    <property type="match status" value="1"/>
</dbReference>
<dbReference type="Proteomes" id="UP000196230">
    <property type="component" value="Unassembled WGS sequence"/>
</dbReference>
<reference evidence="8 9" key="1">
    <citation type="submission" date="2017-02" db="EMBL/GenBank/DDBJ databases">
        <authorList>
            <person name="Peterson S.W."/>
        </authorList>
    </citation>
    <scope>NUCLEOTIDE SEQUENCE [LARGE SCALE GENOMIC DNA]</scope>
    <source>
        <strain evidence="8 9">2B3F</strain>
    </source>
</reference>
<dbReference type="GO" id="GO:0000105">
    <property type="term" value="P:L-histidine biosynthetic process"/>
    <property type="evidence" value="ECO:0007669"/>
    <property type="project" value="InterPro"/>
</dbReference>
<dbReference type="Gene3D" id="3.90.1150.10">
    <property type="entry name" value="Aspartate Aminotransferase, domain 1"/>
    <property type="match status" value="1"/>
</dbReference>
<dbReference type="InterPro" id="IPR024892">
    <property type="entry name" value="ArAT"/>
</dbReference>
<dbReference type="InterPro" id="IPR005861">
    <property type="entry name" value="HisP_aminotrans"/>
</dbReference>
<dbReference type="GO" id="GO:0004400">
    <property type="term" value="F:histidinol-phosphate transaminase activity"/>
    <property type="evidence" value="ECO:0007669"/>
    <property type="project" value="InterPro"/>
</dbReference>
<keyword evidence="4 6" id="KW-0808">Transferase</keyword>
<evidence type="ECO:0000256" key="3">
    <source>
        <dbReference type="ARBA" id="ARBA00022576"/>
    </source>
</evidence>
<comment type="cofactor">
    <cofactor evidence="1 6">
        <name>pyridoxal 5'-phosphate</name>
        <dbReference type="ChEBI" id="CHEBI:597326"/>
    </cofactor>
</comment>
<dbReference type="SUPFAM" id="SSF53383">
    <property type="entry name" value="PLP-dependent transferases"/>
    <property type="match status" value="1"/>
</dbReference>
<comment type="catalytic activity">
    <reaction evidence="6">
        <text>an aromatic L-alpha-amino acid + 2-oxoglutarate = an aromatic oxo-acid + L-glutamate</text>
        <dbReference type="Rhea" id="RHEA:17533"/>
        <dbReference type="ChEBI" id="CHEBI:16810"/>
        <dbReference type="ChEBI" id="CHEBI:29985"/>
        <dbReference type="ChEBI" id="CHEBI:73309"/>
        <dbReference type="ChEBI" id="CHEBI:84824"/>
        <dbReference type="EC" id="2.6.1.57"/>
    </reaction>
</comment>
<dbReference type="CDD" id="cd00609">
    <property type="entry name" value="AAT_like"/>
    <property type="match status" value="1"/>
</dbReference>
<comment type="similarity">
    <text evidence="6">Belongs to the class-II pyridoxal-phosphate-dependent aminotransferase family.</text>
</comment>
<evidence type="ECO:0000256" key="5">
    <source>
        <dbReference type="ARBA" id="ARBA00022898"/>
    </source>
</evidence>
<evidence type="ECO:0000256" key="6">
    <source>
        <dbReference type="HAMAP-Rule" id="MF_01513"/>
    </source>
</evidence>
<dbReference type="InterPro" id="IPR050106">
    <property type="entry name" value="HistidinolP_aminotransfase"/>
</dbReference>
<organism evidence="8 9">
    <name type="scientific">Micrococcus lylae</name>
    <dbReference type="NCBI Taxonomy" id="1273"/>
    <lineage>
        <taxon>Bacteria</taxon>
        <taxon>Bacillati</taxon>
        <taxon>Actinomycetota</taxon>
        <taxon>Actinomycetes</taxon>
        <taxon>Micrococcales</taxon>
        <taxon>Micrococcaceae</taxon>
        <taxon>Micrococcus</taxon>
    </lineage>
</organism>
<evidence type="ECO:0000256" key="1">
    <source>
        <dbReference type="ARBA" id="ARBA00001933"/>
    </source>
</evidence>
<keyword evidence="5 6" id="KW-0663">Pyridoxal phosphate</keyword>
<dbReference type="NCBIfam" id="NF002878">
    <property type="entry name" value="PRK03321.1"/>
    <property type="match status" value="1"/>
</dbReference>
<feature type="modified residue" description="N6-(pyridoxal phosphate)lysine" evidence="6">
    <location>
        <position position="262"/>
    </location>
</feature>
<evidence type="ECO:0000256" key="2">
    <source>
        <dbReference type="ARBA" id="ARBA00011738"/>
    </source>
</evidence>
<comment type="subunit">
    <text evidence="2 6">Homodimer.</text>
</comment>
<dbReference type="InterPro" id="IPR015424">
    <property type="entry name" value="PyrdxlP-dep_Trfase"/>
</dbReference>
<sequence length="397" mass="42896">MRTIGNSGKTGQCRRRSLLTMTETPKPSTTVVHPNPVIDLLPPYAAGKPPAAVEGLTPYKLSSNENPYAPVPSVLDTVTALVAGAEGEASALCRYPDPLSTALRTRLAEHHGVPADDIVTGGGSLGALTQIITAYAGPHDDGHRDEVLFAWRSFEAYPIVVRSAGAKDVQVPLTADHRHDLPAMLDAITENTRVIILCTPNNPTGPVLTTAEVEDFLAKVPEHILVVIDEAYVEFVRHDDAVQGIEMYRKHRNVAVLRTFSKAHGLANLRVGYSIAHPEITRHLRVVATPFAVSTVAEQAAIASLDALDEVTERVQKVVDERERVVAALTEAGWDIPETHANFVWLPLGEQAVDFAARAGEQALSVRAFAGEGVRVSIGEVEANDRFISLARDYRKG</sequence>
<protein>
    <recommendedName>
        <fullName evidence="6">Aromatic amino acid aminotransferase</fullName>
        <shortName evidence="6">ArAT</shortName>
        <ecNumber evidence="6">2.6.1.57</ecNumber>
    </recommendedName>
</protein>
<dbReference type="GO" id="GO:0008793">
    <property type="term" value="F:aromatic-amino-acid transaminase activity"/>
    <property type="evidence" value="ECO:0007669"/>
    <property type="project" value="UniProtKB-UniRule"/>
</dbReference>
<dbReference type="Gene3D" id="3.40.640.10">
    <property type="entry name" value="Type I PLP-dependent aspartate aminotransferase-like (Major domain)"/>
    <property type="match status" value="1"/>
</dbReference>
<name>A0A1R4J0T0_9MICC</name>
<dbReference type="Pfam" id="PF00155">
    <property type="entry name" value="Aminotran_1_2"/>
    <property type="match status" value="1"/>
</dbReference>
<dbReference type="AlphaFoldDB" id="A0A1R4J0T0"/>
<evidence type="ECO:0000313" key="9">
    <source>
        <dbReference type="Proteomes" id="UP000196230"/>
    </source>
</evidence>
<feature type="domain" description="Aminotransferase class I/classII large" evidence="7">
    <location>
        <begin position="60"/>
        <end position="368"/>
    </location>
</feature>
<evidence type="ECO:0000259" key="7">
    <source>
        <dbReference type="Pfam" id="PF00155"/>
    </source>
</evidence>
<dbReference type="InterPro" id="IPR015422">
    <property type="entry name" value="PyrdxlP-dep_Trfase_small"/>
</dbReference>
<dbReference type="EC" id="2.6.1.57" evidence="6"/>
<evidence type="ECO:0000256" key="4">
    <source>
        <dbReference type="ARBA" id="ARBA00022679"/>
    </source>
</evidence>
<dbReference type="InterPro" id="IPR004839">
    <property type="entry name" value="Aminotransferase_I/II_large"/>
</dbReference>
<dbReference type="EMBL" id="FUKP01000039">
    <property type="protein sequence ID" value="SJN25692.1"/>
    <property type="molecule type" value="Genomic_DNA"/>
</dbReference>
<comment type="function">
    <text evidence="6">Aminotransferase that catalyzes the conversion of aromatic amino acids and 2-oxoglutarate into corresponding aromatic oxo acids and L-glutamate.</text>
</comment>
<dbReference type="GO" id="GO:0030170">
    <property type="term" value="F:pyridoxal phosphate binding"/>
    <property type="evidence" value="ECO:0007669"/>
    <property type="project" value="UniProtKB-UniRule"/>
</dbReference>
<evidence type="ECO:0000313" key="8">
    <source>
        <dbReference type="EMBL" id="SJN25692.1"/>
    </source>
</evidence>
<dbReference type="HAMAP" id="MF_01023">
    <property type="entry name" value="HisC_aminotrans_2"/>
    <property type="match status" value="1"/>
</dbReference>
<proteinExistence type="inferred from homology"/>
<accession>A0A1R4J0T0</accession>
<dbReference type="PANTHER" id="PTHR43643">
    <property type="entry name" value="HISTIDINOL-PHOSPHATE AMINOTRANSFERASE 2"/>
    <property type="match status" value="1"/>
</dbReference>